<keyword evidence="1" id="KW-0732">Signal</keyword>
<feature type="transmembrane region" description="Helical" evidence="6">
    <location>
        <begin position="12"/>
        <end position="32"/>
    </location>
</feature>
<protein>
    <recommendedName>
        <fullName evidence="7">Immunoglobulin domain-containing protein</fullName>
    </recommendedName>
</protein>
<dbReference type="InterPro" id="IPR003599">
    <property type="entry name" value="Ig_sub"/>
</dbReference>
<dbReference type="GO" id="GO:0002764">
    <property type="term" value="P:immune response-regulating signaling pathway"/>
    <property type="evidence" value="ECO:0000318"/>
    <property type="project" value="GO_Central"/>
</dbReference>
<sequence>MDHHCFSPSISLSYVPSLLLSISSLFFLLLSLPHFPPSRLLHFSCSSHNLSFPGGGIEGNNTSAKVSFICIAHSLLRGCLLISVQGMPRPSLSLHPSQGVSLGDSVTLRCHLPQPAAWVWLFQDGHLRSYRNMDKRQDMAEFFLVHLKQEDAVQYWCRYDTVAPWGTSNKSDPVQLVYPPPAISLKPEECVDVGMNVTIQCWNQEHGGTIFLHKDGHSAPIQHQDPDDGGTATFTLFGVNTDDSGTYRRSYRIGGSYLLFSPLGDNVTLEVIPRPAPPGRSELPFRAPPLTCSQGVSLVDTVTLRCHLPWPAAWFSFLRASQDQAGTYLCQYQVSESGNISVMSDPVELVLTDRSLLPPHISLHPEERVGTGTNVTICCWNKDYGIAFVLHKDGRSAPIQRLVPDDVGAVSFTRFGVTPADSGTYRCSYRPKNYPFLSSPLGDSHKSALWRSPRAQIKVLAPTGENPAINIPLTVWAIHTM</sequence>
<feature type="domain" description="Immunoglobulin" evidence="7">
    <location>
        <begin position="364"/>
        <end position="460"/>
    </location>
</feature>
<name>A0A8V0XL17_CHICK</name>
<reference evidence="8" key="1">
    <citation type="submission" date="2020-11" db="EMBL/GenBank/DDBJ databases">
        <title>Gallus gallus (Chicken) genome, bGalGal1, GRCg7b, maternal haplotype autosomes + Z &amp; W.</title>
        <authorList>
            <person name="Warren W."/>
            <person name="Formenti G."/>
            <person name="Fedrigo O."/>
            <person name="Haase B."/>
            <person name="Mountcastle J."/>
            <person name="Balacco J."/>
            <person name="Tracey A."/>
            <person name="Schneider V."/>
            <person name="Okimoto R."/>
            <person name="Cheng H."/>
            <person name="Hawken R."/>
            <person name="Howe K."/>
            <person name="Jarvis E.D."/>
        </authorList>
    </citation>
    <scope>NUCLEOTIDE SEQUENCE [LARGE SCALE GENOMIC DNA]</scope>
    <source>
        <strain evidence="8">Broiler</strain>
    </source>
</reference>
<proteinExistence type="predicted"/>
<accession>A0A8V0XL17</accession>
<evidence type="ECO:0000256" key="3">
    <source>
        <dbReference type="ARBA" id="ARBA00023157"/>
    </source>
</evidence>
<dbReference type="AlphaFoldDB" id="A0A8V0XL17"/>
<keyword evidence="9" id="KW-1185">Reference proteome</keyword>
<keyword evidence="4" id="KW-0325">Glycoprotein</keyword>
<dbReference type="GeneTree" id="ENSGT01100000263478"/>
<reference evidence="8" key="2">
    <citation type="submission" date="2025-08" db="UniProtKB">
        <authorList>
            <consortium name="Ensembl"/>
        </authorList>
    </citation>
    <scope>IDENTIFICATION</scope>
    <source>
        <strain evidence="8">broiler</strain>
    </source>
</reference>
<reference evidence="8" key="3">
    <citation type="submission" date="2025-09" db="UniProtKB">
        <authorList>
            <consortium name="Ensembl"/>
        </authorList>
    </citation>
    <scope>IDENTIFICATION</scope>
    <source>
        <strain evidence="8">broiler</strain>
    </source>
</reference>
<keyword evidence="2" id="KW-0677">Repeat</keyword>
<feature type="domain" description="Immunoglobulin" evidence="7">
    <location>
        <begin position="186"/>
        <end position="272"/>
    </location>
</feature>
<feature type="domain" description="Immunoglobulin" evidence="7">
    <location>
        <begin position="95"/>
        <end position="179"/>
    </location>
</feature>
<dbReference type="Ensembl" id="ENSGALT00010012834.1">
    <property type="protein sequence ID" value="ENSGALP00010007396.1"/>
    <property type="gene ID" value="ENSGALG00010005397.1"/>
</dbReference>
<dbReference type="Gene3D" id="2.60.40.10">
    <property type="entry name" value="Immunoglobulins"/>
    <property type="match status" value="3"/>
</dbReference>
<keyword evidence="6" id="KW-0812">Transmembrane</keyword>
<dbReference type="SUPFAM" id="SSF48726">
    <property type="entry name" value="Immunoglobulin"/>
    <property type="match status" value="4"/>
</dbReference>
<evidence type="ECO:0000256" key="4">
    <source>
        <dbReference type="ARBA" id="ARBA00023180"/>
    </source>
</evidence>
<dbReference type="InterPro" id="IPR050412">
    <property type="entry name" value="Ig-like_Receptors_ImmuneReg"/>
</dbReference>
<keyword evidence="6" id="KW-1133">Transmembrane helix</keyword>
<keyword evidence="5" id="KW-0393">Immunoglobulin domain</keyword>
<evidence type="ECO:0000313" key="9">
    <source>
        <dbReference type="Proteomes" id="UP000000539"/>
    </source>
</evidence>
<evidence type="ECO:0000256" key="2">
    <source>
        <dbReference type="ARBA" id="ARBA00022737"/>
    </source>
</evidence>
<dbReference type="InterPro" id="IPR013783">
    <property type="entry name" value="Ig-like_fold"/>
</dbReference>
<evidence type="ECO:0000256" key="1">
    <source>
        <dbReference type="ARBA" id="ARBA00022729"/>
    </source>
</evidence>
<evidence type="ECO:0000256" key="5">
    <source>
        <dbReference type="ARBA" id="ARBA00023319"/>
    </source>
</evidence>
<organism evidence="8 9">
    <name type="scientific">Gallus gallus</name>
    <name type="common">Chicken</name>
    <dbReference type="NCBI Taxonomy" id="9031"/>
    <lineage>
        <taxon>Eukaryota</taxon>
        <taxon>Metazoa</taxon>
        <taxon>Chordata</taxon>
        <taxon>Craniata</taxon>
        <taxon>Vertebrata</taxon>
        <taxon>Euteleostomi</taxon>
        <taxon>Archelosauria</taxon>
        <taxon>Archosauria</taxon>
        <taxon>Dinosauria</taxon>
        <taxon>Saurischia</taxon>
        <taxon>Theropoda</taxon>
        <taxon>Coelurosauria</taxon>
        <taxon>Aves</taxon>
        <taxon>Neognathae</taxon>
        <taxon>Galloanserae</taxon>
        <taxon>Galliformes</taxon>
        <taxon>Phasianidae</taxon>
        <taxon>Phasianinae</taxon>
        <taxon>Gallus</taxon>
    </lineage>
</organism>
<evidence type="ECO:0000259" key="7">
    <source>
        <dbReference type="SMART" id="SM00409"/>
    </source>
</evidence>
<dbReference type="Proteomes" id="UP000000539">
    <property type="component" value="Chromosome 31"/>
</dbReference>
<dbReference type="FunFam" id="2.60.40.10:FF:000033">
    <property type="entry name" value="Killer cell immunoglobulin-like receptor"/>
    <property type="match status" value="1"/>
</dbReference>
<evidence type="ECO:0000256" key="6">
    <source>
        <dbReference type="SAM" id="Phobius"/>
    </source>
</evidence>
<dbReference type="SMART" id="SM00409">
    <property type="entry name" value="IG"/>
    <property type="match status" value="4"/>
</dbReference>
<dbReference type="PANTHER" id="PTHR11738">
    <property type="entry name" value="MHC CLASS I NK CELL RECEPTOR"/>
    <property type="match status" value="1"/>
</dbReference>
<dbReference type="PANTHER" id="PTHR11738:SF186">
    <property type="entry name" value="OSTEOCLAST-ASSOCIATED IMMUNOGLOBULIN-LIKE RECEPTOR"/>
    <property type="match status" value="1"/>
</dbReference>
<keyword evidence="3" id="KW-1015">Disulfide bond</keyword>
<feature type="domain" description="Immunoglobulin" evidence="7">
    <location>
        <begin position="293"/>
        <end position="352"/>
    </location>
</feature>
<dbReference type="FunFam" id="2.60.40.10:FF:000049">
    <property type="entry name" value="Leukocyte immunoglobulin-like receptor subfamily B member 1"/>
    <property type="match status" value="1"/>
</dbReference>
<evidence type="ECO:0000313" key="8">
    <source>
        <dbReference type="Ensembl" id="ENSGALP00010007396.1"/>
    </source>
</evidence>
<dbReference type="GlyGen" id="A0A8V0XL17">
    <property type="glycosylation" value="1 site"/>
</dbReference>
<dbReference type="InterPro" id="IPR036179">
    <property type="entry name" value="Ig-like_dom_sf"/>
</dbReference>
<keyword evidence="6" id="KW-0472">Membrane</keyword>